<dbReference type="EMBL" id="JADKNH010000005">
    <property type="protein sequence ID" value="MBF4693523.1"/>
    <property type="molecule type" value="Genomic_DNA"/>
</dbReference>
<dbReference type="SUPFAM" id="SSF52218">
    <property type="entry name" value="Flavoproteins"/>
    <property type="match status" value="1"/>
</dbReference>
<gene>
    <name evidence="4" type="ORF">ISU02_10345</name>
</gene>
<dbReference type="Pfam" id="PF03358">
    <property type="entry name" value="FMN_red"/>
    <property type="match status" value="1"/>
</dbReference>
<dbReference type="PANTHER" id="PTHR43278">
    <property type="entry name" value="NAD(P)H-DEPENDENT FMN-CONTAINING OXIDOREDUCTASE YWQN-RELATED"/>
    <property type="match status" value="1"/>
</dbReference>
<reference evidence="4 5" key="1">
    <citation type="submission" date="2020-11" db="EMBL/GenBank/DDBJ databases">
        <title>Fusibacter basophilias sp. nov.</title>
        <authorList>
            <person name="Qiu D."/>
        </authorList>
    </citation>
    <scope>NUCLEOTIDE SEQUENCE [LARGE SCALE GENOMIC DNA]</scope>
    <source>
        <strain evidence="4 5">Q10-2</strain>
    </source>
</reference>
<dbReference type="InterPro" id="IPR051796">
    <property type="entry name" value="ISF_SsuE-like"/>
</dbReference>
<dbReference type="PANTHER" id="PTHR43278:SF1">
    <property type="entry name" value="IRON-SULFUR FLAVOPROTEIN MJ1083"/>
    <property type="match status" value="1"/>
</dbReference>
<organism evidence="4 5">
    <name type="scientific">Fusibacter ferrireducens</name>
    <dbReference type="NCBI Taxonomy" id="2785058"/>
    <lineage>
        <taxon>Bacteria</taxon>
        <taxon>Bacillati</taxon>
        <taxon>Bacillota</taxon>
        <taxon>Clostridia</taxon>
        <taxon>Eubacteriales</taxon>
        <taxon>Eubacteriales Family XII. Incertae Sedis</taxon>
        <taxon>Fusibacter</taxon>
    </lineage>
</organism>
<dbReference type="InterPro" id="IPR005025">
    <property type="entry name" value="FMN_Rdtase-like_dom"/>
</dbReference>
<keyword evidence="1" id="KW-0285">Flavoprotein</keyword>
<dbReference type="InterPro" id="IPR029039">
    <property type="entry name" value="Flavoprotein-like_sf"/>
</dbReference>
<comment type="caution">
    <text evidence="4">The sequence shown here is derived from an EMBL/GenBank/DDBJ whole genome shotgun (WGS) entry which is preliminary data.</text>
</comment>
<evidence type="ECO:0000313" key="4">
    <source>
        <dbReference type="EMBL" id="MBF4693523.1"/>
    </source>
</evidence>
<keyword evidence="5" id="KW-1185">Reference proteome</keyword>
<evidence type="ECO:0000256" key="1">
    <source>
        <dbReference type="ARBA" id="ARBA00022630"/>
    </source>
</evidence>
<evidence type="ECO:0000313" key="5">
    <source>
        <dbReference type="Proteomes" id="UP000614200"/>
    </source>
</evidence>
<name>A0ABR9ZSS7_9FIRM</name>
<feature type="domain" description="NADPH-dependent FMN reductase-like" evidence="3">
    <location>
        <begin position="1"/>
        <end position="169"/>
    </location>
</feature>
<dbReference type="Gene3D" id="3.40.50.360">
    <property type="match status" value="1"/>
</dbReference>
<keyword evidence="2" id="KW-0288">FMN</keyword>
<proteinExistence type="predicted"/>
<sequence>MKVIGICGSPREGNTEYYIKTVLESLNSKGHETLYIPLRSMKIEQCEGCYGCVKAHQCVVEDDFQAVFKHLIEADAIVVGSPVYNGSITPRLKALLDRAGFSARWMKNELNTQNGKYDWGQMVFSRKLFAPITVARKTGQTFALSQLTLWAQVNDLITVGSNYWNVGTAGTSGSVNASEDAEGISIMAHLAENIDFLLTKMNAS</sequence>
<protein>
    <submittedName>
        <fullName evidence="4">Flavodoxin family protein</fullName>
    </submittedName>
</protein>
<dbReference type="RefSeq" id="WP_194701750.1">
    <property type="nucleotide sequence ID" value="NZ_JADKNH010000005.1"/>
</dbReference>
<dbReference type="Proteomes" id="UP000614200">
    <property type="component" value="Unassembled WGS sequence"/>
</dbReference>
<accession>A0ABR9ZSS7</accession>
<evidence type="ECO:0000259" key="3">
    <source>
        <dbReference type="Pfam" id="PF03358"/>
    </source>
</evidence>
<evidence type="ECO:0000256" key="2">
    <source>
        <dbReference type="ARBA" id="ARBA00022643"/>
    </source>
</evidence>